<feature type="compositionally biased region" description="Polar residues" evidence="8">
    <location>
        <begin position="349"/>
        <end position="363"/>
    </location>
</feature>
<feature type="region of interest" description="Disordered" evidence="8">
    <location>
        <begin position="278"/>
        <end position="300"/>
    </location>
</feature>
<evidence type="ECO:0000256" key="6">
    <source>
        <dbReference type="ARBA" id="ARBA00023038"/>
    </source>
</evidence>
<dbReference type="GO" id="GO:0007507">
    <property type="term" value="P:heart development"/>
    <property type="evidence" value="ECO:0007669"/>
    <property type="project" value="TreeGrafter"/>
</dbReference>
<dbReference type="CDD" id="cd06753">
    <property type="entry name" value="PDZ_PDLIM-like"/>
    <property type="match status" value="1"/>
</dbReference>
<comment type="subcellular location">
    <subcellularLocation>
        <location evidence="1">Cytoplasm</location>
    </subcellularLocation>
</comment>
<dbReference type="PROSITE" id="PS50106">
    <property type="entry name" value="PDZ"/>
    <property type="match status" value="1"/>
</dbReference>
<dbReference type="CDD" id="cd09459">
    <property type="entry name" value="LIM3_ENH"/>
    <property type="match status" value="1"/>
</dbReference>
<dbReference type="GO" id="GO:0051371">
    <property type="term" value="F:muscle alpha-actinin binding"/>
    <property type="evidence" value="ECO:0007669"/>
    <property type="project" value="TreeGrafter"/>
</dbReference>
<evidence type="ECO:0000256" key="1">
    <source>
        <dbReference type="ARBA" id="ARBA00004496"/>
    </source>
</evidence>
<evidence type="ECO:0000259" key="9">
    <source>
        <dbReference type="PROSITE" id="PS50023"/>
    </source>
</evidence>
<dbReference type="InterPro" id="IPR001781">
    <property type="entry name" value="Znf_LIM"/>
</dbReference>
<dbReference type="EMBL" id="VXAS01022273">
    <property type="protein sequence ID" value="NXL25784.1"/>
    <property type="molecule type" value="Genomic_DNA"/>
</dbReference>
<evidence type="ECO:0000259" key="10">
    <source>
        <dbReference type="PROSITE" id="PS50106"/>
    </source>
</evidence>
<gene>
    <name evidence="11" type="primary">Pdlim5</name>
    <name evidence="11" type="ORF">SETKIR_R10649</name>
</gene>
<dbReference type="SMART" id="SM00228">
    <property type="entry name" value="PDZ"/>
    <property type="match status" value="1"/>
</dbReference>
<dbReference type="GO" id="GO:0046872">
    <property type="term" value="F:metal ion binding"/>
    <property type="evidence" value="ECO:0007669"/>
    <property type="project" value="UniProtKB-KW"/>
</dbReference>
<dbReference type="FunFam" id="2.10.110.10:FF:000014">
    <property type="entry name" value="PDZ and LIM domain protein 5"/>
    <property type="match status" value="1"/>
</dbReference>
<dbReference type="CDD" id="cd09453">
    <property type="entry name" value="LIM1_ENH"/>
    <property type="match status" value="1"/>
</dbReference>
<dbReference type="PANTHER" id="PTHR24214">
    <property type="entry name" value="PDZ AND LIM DOMAIN PROTEIN ZASP"/>
    <property type="match status" value="1"/>
</dbReference>
<dbReference type="GO" id="GO:0005912">
    <property type="term" value="C:adherens junction"/>
    <property type="evidence" value="ECO:0007669"/>
    <property type="project" value="TreeGrafter"/>
</dbReference>
<feature type="region of interest" description="Disordered" evidence="8">
    <location>
        <begin position="314"/>
        <end position="375"/>
    </location>
</feature>
<evidence type="ECO:0000256" key="2">
    <source>
        <dbReference type="ARBA" id="ARBA00022490"/>
    </source>
</evidence>
<keyword evidence="6 7" id="KW-0440">LIM domain</keyword>
<dbReference type="SUPFAM" id="SSF57716">
    <property type="entry name" value="Glucocorticoid receptor-like (DNA-binding domain)"/>
    <property type="match status" value="3"/>
</dbReference>
<keyword evidence="12" id="KW-1185">Reference proteome</keyword>
<name>A0A7L0R4T1_SETKR</name>
<proteinExistence type="predicted"/>
<feature type="compositionally biased region" description="Basic and acidic residues" evidence="8">
    <location>
        <begin position="202"/>
        <end position="213"/>
    </location>
</feature>
<organism evidence="11 12">
    <name type="scientific">Setophaga kirtlandii</name>
    <name type="common">Kirtland's warbler</name>
    <name type="synonym">Dendroica kirtlandii</name>
    <dbReference type="NCBI Taxonomy" id="298831"/>
    <lineage>
        <taxon>Eukaryota</taxon>
        <taxon>Metazoa</taxon>
        <taxon>Chordata</taxon>
        <taxon>Craniata</taxon>
        <taxon>Vertebrata</taxon>
        <taxon>Euteleostomi</taxon>
        <taxon>Archelosauria</taxon>
        <taxon>Archosauria</taxon>
        <taxon>Dinosauria</taxon>
        <taxon>Saurischia</taxon>
        <taxon>Theropoda</taxon>
        <taxon>Coelurosauria</taxon>
        <taxon>Aves</taxon>
        <taxon>Neognathae</taxon>
        <taxon>Neoaves</taxon>
        <taxon>Telluraves</taxon>
        <taxon>Australaves</taxon>
        <taxon>Passeriformes</taxon>
        <taxon>Passeroidea</taxon>
        <taxon>Parulidae</taxon>
        <taxon>Setophaga</taxon>
    </lineage>
</organism>
<evidence type="ECO:0000256" key="5">
    <source>
        <dbReference type="ARBA" id="ARBA00022833"/>
    </source>
</evidence>
<keyword evidence="5 7" id="KW-0862">Zinc</keyword>
<evidence type="ECO:0000256" key="8">
    <source>
        <dbReference type="SAM" id="MobiDB-lite"/>
    </source>
</evidence>
<feature type="non-terminal residue" evidence="11">
    <location>
        <position position="1"/>
    </location>
</feature>
<dbReference type="SUPFAM" id="SSF50156">
    <property type="entry name" value="PDZ domain-like"/>
    <property type="match status" value="1"/>
</dbReference>
<evidence type="ECO:0000256" key="4">
    <source>
        <dbReference type="ARBA" id="ARBA00022737"/>
    </source>
</evidence>
<dbReference type="InterPro" id="IPR050604">
    <property type="entry name" value="PDZ-LIM_domain"/>
</dbReference>
<dbReference type="PROSITE" id="PS50023">
    <property type="entry name" value="LIM_DOMAIN_2"/>
    <property type="match status" value="3"/>
</dbReference>
<feature type="non-terminal residue" evidence="11">
    <location>
        <position position="571"/>
    </location>
</feature>
<dbReference type="GO" id="GO:0001725">
    <property type="term" value="C:stress fiber"/>
    <property type="evidence" value="ECO:0007669"/>
    <property type="project" value="TreeGrafter"/>
</dbReference>
<dbReference type="Gene3D" id="2.30.42.10">
    <property type="match status" value="1"/>
</dbReference>
<feature type="domain" description="PDZ" evidence="10">
    <location>
        <begin position="10"/>
        <end position="85"/>
    </location>
</feature>
<feature type="domain" description="LIM zinc-binding" evidence="9">
    <location>
        <begin position="393"/>
        <end position="451"/>
    </location>
</feature>
<dbReference type="Gene3D" id="2.10.110.10">
    <property type="entry name" value="Cysteine Rich Protein"/>
    <property type="match status" value="3"/>
</dbReference>
<feature type="domain" description="LIM zinc-binding" evidence="9">
    <location>
        <begin position="512"/>
        <end position="571"/>
    </location>
</feature>
<comment type="caution">
    <text evidence="11">The sequence shown here is derived from an EMBL/GenBank/DDBJ whole genome shotgun (WGS) entry which is preliminary data.</text>
</comment>
<dbReference type="PROSITE" id="PS00478">
    <property type="entry name" value="LIM_DOMAIN_1"/>
    <property type="match status" value="1"/>
</dbReference>
<evidence type="ECO:0000313" key="11">
    <source>
        <dbReference type="EMBL" id="NXL25784.1"/>
    </source>
</evidence>
<keyword evidence="4" id="KW-0677">Repeat</keyword>
<feature type="region of interest" description="Disordered" evidence="8">
    <location>
        <begin position="164"/>
        <end position="224"/>
    </location>
</feature>
<keyword evidence="3 7" id="KW-0479">Metal-binding</keyword>
<dbReference type="GO" id="GO:0030036">
    <property type="term" value="P:actin cytoskeleton organization"/>
    <property type="evidence" value="ECO:0007669"/>
    <property type="project" value="TreeGrafter"/>
</dbReference>
<reference evidence="11 12" key="1">
    <citation type="submission" date="2019-09" db="EMBL/GenBank/DDBJ databases">
        <title>Bird 10,000 Genomes (B10K) Project - Family phase.</title>
        <authorList>
            <person name="Zhang G."/>
        </authorList>
    </citation>
    <scope>NUCLEOTIDE SEQUENCE [LARGE SCALE GENOMIC DNA]</scope>
    <source>
        <strain evidence="11">B10K-DU-001-45</strain>
        <tissue evidence="11">Muscle</tissue>
    </source>
</reference>
<dbReference type="FunFam" id="2.10.110.10:FF:000020">
    <property type="entry name" value="PDZ and LIM domain protein 5"/>
    <property type="match status" value="1"/>
</dbReference>
<dbReference type="AlphaFoldDB" id="A0A7L0R4T1"/>
<feature type="compositionally biased region" description="Pro residues" evidence="8">
    <location>
        <begin position="173"/>
        <end position="187"/>
    </location>
</feature>
<dbReference type="PANTHER" id="PTHR24214:SF32">
    <property type="entry name" value="PDZ AND LIM DOMAIN PROTEIN 5"/>
    <property type="match status" value="1"/>
</dbReference>
<evidence type="ECO:0000256" key="3">
    <source>
        <dbReference type="ARBA" id="ARBA00022723"/>
    </source>
</evidence>
<dbReference type="GO" id="GO:0030018">
    <property type="term" value="C:Z disc"/>
    <property type="evidence" value="ECO:0007669"/>
    <property type="project" value="TreeGrafter"/>
</dbReference>
<dbReference type="GO" id="GO:0031941">
    <property type="term" value="C:filamentous actin"/>
    <property type="evidence" value="ECO:0007669"/>
    <property type="project" value="TreeGrafter"/>
</dbReference>
<evidence type="ECO:0000313" key="12">
    <source>
        <dbReference type="Proteomes" id="UP000550059"/>
    </source>
</evidence>
<dbReference type="GO" id="GO:0061061">
    <property type="term" value="P:muscle structure development"/>
    <property type="evidence" value="ECO:0007669"/>
    <property type="project" value="TreeGrafter"/>
</dbReference>
<dbReference type="Pfam" id="PF00412">
    <property type="entry name" value="LIM"/>
    <property type="match status" value="3"/>
</dbReference>
<dbReference type="FunFam" id="2.30.42.10:FF:000019">
    <property type="entry name" value="LIM domain binding 3 isoform 1"/>
    <property type="match status" value="1"/>
</dbReference>
<feature type="domain" description="LIM zinc-binding" evidence="9">
    <location>
        <begin position="452"/>
        <end position="511"/>
    </location>
</feature>
<protein>
    <submittedName>
        <fullName evidence="11">PDLI5 protein</fullName>
    </submittedName>
</protein>
<dbReference type="Proteomes" id="UP000550059">
    <property type="component" value="Unassembled WGS sequence"/>
</dbReference>
<dbReference type="GO" id="GO:0003779">
    <property type="term" value="F:actin binding"/>
    <property type="evidence" value="ECO:0007669"/>
    <property type="project" value="TreeGrafter"/>
</dbReference>
<accession>A0A7L0R4T1</accession>
<feature type="compositionally biased region" description="Basic and acidic residues" evidence="8">
    <location>
        <begin position="278"/>
        <end position="291"/>
    </location>
</feature>
<dbReference type="InterPro" id="IPR001478">
    <property type="entry name" value="PDZ"/>
</dbReference>
<dbReference type="FunFam" id="2.10.110.10:FF:000010">
    <property type="entry name" value="PDZ and LIM domain protein 5"/>
    <property type="match status" value="1"/>
</dbReference>
<dbReference type="SMART" id="SM00132">
    <property type="entry name" value="LIM"/>
    <property type="match status" value="3"/>
</dbReference>
<keyword evidence="2" id="KW-0963">Cytoplasm</keyword>
<evidence type="ECO:0000256" key="7">
    <source>
        <dbReference type="PROSITE-ProRule" id="PRU00125"/>
    </source>
</evidence>
<dbReference type="InterPro" id="IPR036034">
    <property type="entry name" value="PDZ_sf"/>
</dbReference>
<dbReference type="Pfam" id="PF00595">
    <property type="entry name" value="PDZ"/>
    <property type="match status" value="1"/>
</dbReference>
<sequence length="571" mass="61426">MSNYSVSLVGPAPWGFRLQGGKDFNVPLSISRLNDGGKAAQAHVGIGDVVLTIDGISTDGMTHLEAQNKIKACTGNLNMTLQRVSSIQKPDHFHVTKAEPTEVVKPVPIASAVAPKATATASVAFNKTPRPFGAVTSSKVTSIPSPSSAFTPAQASAACAAPGVHASAKPNAEPWPPAPAAPKPAVPVPRQHGADGAQDAAEGPRRGGRENQGESKQQNGPPRKHIVDTYTEFYHTPTHSDASKKRLIEDTEDWHPRTGTTQSRSFRILAQITGTDHMKEPENEAAKKTNDSLEAAQPAPVKSIPACQDNVDVRPAPANSSPAPVLKPVAPLGSAKGWQPPSQAAPVSGWTSNSIKSPGTTAPSEKAAPTPQLNEQDTLVQRAEHIPAGKRTPMCAHCNQVIRGPFLVALGKSWHPEEFNCAHCKTSMAYIGFVEEKGMLYCEVCYEKFFAPECSKCQRKILGEVINALKQTWHVSCFVCVACHNPIRNNVFHLEDGDPYCETDYYALFGTMCHGCEFPIEAGDRFLEALGHTWHDTCFVCSVCSDSLEGQTFFSKKDKPLCKKHAHSINI</sequence>